<feature type="binding site" evidence="7">
    <location>
        <position position="102"/>
    </location>
    <ligand>
        <name>Zn(2+)</name>
        <dbReference type="ChEBI" id="CHEBI:29105"/>
        <note>catalytic</note>
    </ligand>
</feature>
<sequence length="143" mass="15027">MAVATVQMAGGVLDGPMLEISVVLSSDQAVQNLNRDWRGQDKPTNVLSFAGLDDDEAPVVIGAPVLLGDVVLAFGVCAREAAEQGKSLSHHAAHLVVHGTLHLLGWDHEEDEVEAEEMEQMETAILAGFGIANPYAEGEGLGS</sequence>
<evidence type="ECO:0000256" key="1">
    <source>
        <dbReference type="ARBA" id="ARBA00010875"/>
    </source>
</evidence>
<accession>A0ABS5IEV5</accession>
<feature type="binding site" evidence="7">
    <location>
        <position position="98"/>
    </location>
    <ligand>
        <name>Zn(2+)</name>
        <dbReference type="ChEBI" id="CHEBI:29105"/>
        <note>catalytic</note>
    </ligand>
</feature>
<dbReference type="Pfam" id="PF02130">
    <property type="entry name" value="YbeY"/>
    <property type="match status" value="1"/>
</dbReference>
<comment type="function">
    <text evidence="7">Single strand-specific metallo-endoribonuclease involved in late-stage 70S ribosome quality control and in maturation of the 3' terminus of the 16S rRNA.</text>
</comment>
<dbReference type="EC" id="3.1.-.-" evidence="7"/>
<keyword evidence="6 7" id="KW-0862">Zinc</keyword>
<dbReference type="InterPro" id="IPR023091">
    <property type="entry name" value="MetalPrtase_cat_dom_sf_prd"/>
</dbReference>
<proteinExistence type="inferred from homology"/>
<comment type="subcellular location">
    <subcellularLocation>
        <location evidence="7">Cytoplasm</location>
    </subcellularLocation>
</comment>
<dbReference type="PANTHER" id="PTHR46986">
    <property type="entry name" value="ENDORIBONUCLEASE YBEY, CHLOROPLASTIC"/>
    <property type="match status" value="1"/>
</dbReference>
<evidence type="ECO:0000313" key="9">
    <source>
        <dbReference type="Proteomes" id="UP000680714"/>
    </source>
</evidence>
<comment type="cofactor">
    <cofactor evidence="7">
        <name>Zn(2+)</name>
        <dbReference type="ChEBI" id="CHEBI:29105"/>
    </cofactor>
    <text evidence="7">Binds 1 zinc ion.</text>
</comment>
<protein>
    <recommendedName>
        <fullName evidence="7">Endoribonuclease YbeY</fullName>
        <ecNumber evidence="7">3.1.-.-</ecNumber>
    </recommendedName>
</protein>
<keyword evidence="7" id="KW-0963">Cytoplasm</keyword>
<dbReference type="SUPFAM" id="SSF55486">
    <property type="entry name" value="Metalloproteases ('zincins'), catalytic domain"/>
    <property type="match status" value="1"/>
</dbReference>
<keyword evidence="9" id="KW-1185">Reference proteome</keyword>
<comment type="caution">
    <text evidence="8">The sequence shown here is derived from an EMBL/GenBank/DDBJ whole genome shotgun (WGS) entry which is preliminary data.</text>
</comment>
<evidence type="ECO:0000313" key="8">
    <source>
        <dbReference type="EMBL" id="MBR9972947.1"/>
    </source>
</evidence>
<dbReference type="NCBIfam" id="TIGR00043">
    <property type="entry name" value="rRNA maturation RNase YbeY"/>
    <property type="match status" value="1"/>
</dbReference>
<keyword evidence="2 7" id="KW-0540">Nuclease</keyword>
<keyword evidence="3 7" id="KW-0479">Metal-binding</keyword>
<dbReference type="PANTHER" id="PTHR46986:SF1">
    <property type="entry name" value="ENDORIBONUCLEASE YBEY, CHLOROPLASTIC"/>
    <property type="match status" value="1"/>
</dbReference>
<comment type="similarity">
    <text evidence="1 7">Belongs to the endoribonuclease YbeY family.</text>
</comment>
<organism evidence="8 9">
    <name type="scientific">Magnetospirillum sulfuroxidans</name>
    <dbReference type="NCBI Taxonomy" id="611300"/>
    <lineage>
        <taxon>Bacteria</taxon>
        <taxon>Pseudomonadati</taxon>
        <taxon>Pseudomonadota</taxon>
        <taxon>Alphaproteobacteria</taxon>
        <taxon>Rhodospirillales</taxon>
        <taxon>Rhodospirillaceae</taxon>
        <taxon>Magnetospirillum</taxon>
    </lineage>
</organism>
<gene>
    <name evidence="7 8" type="primary">ybeY</name>
    <name evidence="8" type="ORF">KEC16_14580</name>
</gene>
<evidence type="ECO:0000256" key="4">
    <source>
        <dbReference type="ARBA" id="ARBA00022759"/>
    </source>
</evidence>
<dbReference type="HAMAP" id="MF_00009">
    <property type="entry name" value="Endoribonucl_YbeY"/>
    <property type="match status" value="1"/>
</dbReference>
<evidence type="ECO:0000256" key="7">
    <source>
        <dbReference type="HAMAP-Rule" id="MF_00009"/>
    </source>
</evidence>
<keyword evidence="5 7" id="KW-0378">Hydrolase</keyword>
<name>A0ABS5IEV5_9PROT</name>
<keyword evidence="4 7" id="KW-0255">Endonuclease</keyword>
<dbReference type="Proteomes" id="UP000680714">
    <property type="component" value="Unassembled WGS sequence"/>
</dbReference>
<keyword evidence="7" id="KW-0690">Ribosome biogenesis</keyword>
<feature type="binding site" evidence="7">
    <location>
        <position position="108"/>
    </location>
    <ligand>
        <name>Zn(2+)</name>
        <dbReference type="ChEBI" id="CHEBI:29105"/>
        <note>catalytic</note>
    </ligand>
</feature>
<reference evidence="8 9" key="1">
    <citation type="submission" date="2021-04" db="EMBL/GenBank/DDBJ databases">
        <title>Magnetospirillum sulfuroxidans sp. nov., a facultative chemolithoautotrophic sulfur-oxidizing alphaproteobacterium isolated from freshwater sediment and proposals for Paramagetospirillum gen. nov., and Magnetospirillaceae fam. nov.</title>
        <authorList>
            <person name="Koziaeva V."/>
            <person name="Geelhoed J.S."/>
            <person name="Sorokin D.Y."/>
            <person name="Grouzdev D.S."/>
        </authorList>
    </citation>
    <scope>NUCLEOTIDE SEQUENCE [LARGE SCALE GENOMIC DNA]</scope>
    <source>
        <strain evidence="8 9">J10</strain>
    </source>
</reference>
<evidence type="ECO:0000256" key="3">
    <source>
        <dbReference type="ARBA" id="ARBA00022723"/>
    </source>
</evidence>
<evidence type="ECO:0000256" key="5">
    <source>
        <dbReference type="ARBA" id="ARBA00022801"/>
    </source>
</evidence>
<dbReference type="Gene3D" id="3.40.390.30">
    <property type="entry name" value="Metalloproteases ('zincins'), catalytic domain"/>
    <property type="match status" value="1"/>
</dbReference>
<keyword evidence="7" id="KW-0698">rRNA processing</keyword>
<dbReference type="InterPro" id="IPR020549">
    <property type="entry name" value="YbeY_CS"/>
</dbReference>
<dbReference type="PROSITE" id="PS01306">
    <property type="entry name" value="UPF0054"/>
    <property type="match status" value="1"/>
</dbReference>
<dbReference type="EMBL" id="JAGTUF010000015">
    <property type="protein sequence ID" value="MBR9972947.1"/>
    <property type="molecule type" value="Genomic_DNA"/>
</dbReference>
<evidence type="ECO:0000256" key="2">
    <source>
        <dbReference type="ARBA" id="ARBA00022722"/>
    </source>
</evidence>
<dbReference type="InterPro" id="IPR002036">
    <property type="entry name" value="YbeY"/>
</dbReference>
<evidence type="ECO:0000256" key="6">
    <source>
        <dbReference type="ARBA" id="ARBA00022833"/>
    </source>
</evidence>